<evidence type="ECO:0000256" key="1">
    <source>
        <dbReference type="SAM" id="SignalP"/>
    </source>
</evidence>
<feature type="signal peptide" evidence="1">
    <location>
        <begin position="1"/>
        <end position="21"/>
    </location>
</feature>
<reference evidence="2 3" key="1">
    <citation type="submission" date="2016-11" db="EMBL/GenBank/DDBJ databases">
        <authorList>
            <person name="Jaros S."/>
            <person name="Januszkiewicz K."/>
            <person name="Wedrychowicz H."/>
        </authorList>
    </citation>
    <scope>NUCLEOTIDE SEQUENCE [LARGE SCALE GENOMIC DNA]</scope>
    <source>
        <strain evidence="2 3">DSM 16917</strain>
    </source>
</reference>
<keyword evidence="1" id="KW-0732">Signal</keyword>
<dbReference type="RefSeq" id="WP_067659410.1">
    <property type="nucleotide sequence ID" value="NZ_FQXG01000006.1"/>
</dbReference>
<sequence length="224" mass="25588">MRNAVRSLVAALLGVAMLCLAAPPEWLPQQQRKLVQIYGESAGLRYQAWRTLMSELNGQDQRQQLAEINRFFNQFRFLDDRVVWGEDNYWATPMEFIGAAMGDCEDFALAKFLSLRALGIPTSQLRLVYVKATSLNQFHMVVAYYPTPASEPLILDNLKGEILPASARRDLLPVYSFNGERLWLDGPGGGRELTNQPALDRWNRFNQRRQQGVMQRPLTARMDP</sequence>
<feature type="chain" id="PRO_5009915096" evidence="1">
    <location>
        <begin position="22"/>
        <end position="224"/>
    </location>
</feature>
<gene>
    <name evidence="2" type="ORF">SAMN02745129_3725</name>
</gene>
<dbReference type="PANTHER" id="PTHR39327">
    <property type="match status" value="1"/>
</dbReference>
<dbReference type="PANTHER" id="PTHR39327:SF1">
    <property type="entry name" value="BLR5470 PROTEIN"/>
    <property type="match status" value="1"/>
</dbReference>
<dbReference type="Gene3D" id="3.10.620.30">
    <property type="match status" value="1"/>
</dbReference>
<dbReference type="InterPro" id="IPR010319">
    <property type="entry name" value="Transglutaminase-like_Cys_pept"/>
</dbReference>
<accession>A0A1M5XVB5</accession>
<evidence type="ECO:0000313" key="3">
    <source>
        <dbReference type="Proteomes" id="UP000184268"/>
    </source>
</evidence>
<dbReference type="AlphaFoldDB" id="A0A1M5XVB5"/>
<proteinExistence type="predicted"/>
<dbReference type="InterPro" id="IPR038765">
    <property type="entry name" value="Papain-like_cys_pep_sf"/>
</dbReference>
<dbReference type="Proteomes" id="UP000184268">
    <property type="component" value="Unassembled WGS sequence"/>
</dbReference>
<dbReference type="STRING" id="299255.SAMN02745129_3725"/>
<protein>
    <submittedName>
        <fullName evidence="2">Transglutaminase-like cysteine proteinase BTLCP</fullName>
    </submittedName>
</protein>
<organism evidence="2 3">
    <name type="scientific">Ferrimonas marina</name>
    <dbReference type="NCBI Taxonomy" id="299255"/>
    <lineage>
        <taxon>Bacteria</taxon>
        <taxon>Pseudomonadati</taxon>
        <taxon>Pseudomonadota</taxon>
        <taxon>Gammaproteobacteria</taxon>
        <taxon>Alteromonadales</taxon>
        <taxon>Ferrimonadaceae</taxon>
        <taxon>Ferrimonas</taxon>
    </lineage>
</organism>
<dbReference type="SUPFAM" id="SSF54001">
    <property type="entry name" value="Cysteine proteinases"/>
    <property type="match status" value="1"/>
</dbReference>
<dbReference type="Pfam" id="PF06035">
    <property type="entry name" value="Peptidase_C93"/>
    <property type="match status" value="1"/>
</dbReference>
<name>A0A1M5XVB5_9GAMM</name>
<keyword evidence="3" id="KW-1185">Reference proteome</keyword>
<evidence type="ECO:0000313" key="2">
    <source>
        <dbReference type="EMBL" id="SHI03652.1"/>
    </source>
</evidence>
<dbReference type="EMBL" id="FQXG01000006">
    <property type="protein sequence ID" value="SHI03652.1"/>
    <property type="molecule type" value="Genomic_DNA"/>
</dbReference>